<dbReference type="CDD" id="cd01392">
    <property type="entry name" value="HTH_LacI"/>
    <property type="match status" value="1"/>
</dbReference>
<dbReference type="GO" id="GO:0000976">
    <property type="term" value="F:transcription cis-regulatory region binding"/>
    <property type="evidence" value="ECO:0007669"/>
    <property type="project" value="TreeGrafter"/>
</dbReference>
<keyword evidence="1" id="KW-0805">Transcription regulation</keyword>
<dbReference type="STRING" id="180332.GCA_000797495_04591"/>
<dbReference type="InterPro" id="IPR000843">
    <property type="entry name" value="HTH_LacI"/>
</dbReference>
<accession>A0A4U8Q4Y7</accession>
<dbReference type="RefSeq" id="WP_027293312.1">
    <property type="nucleotide sequence ID" value="NZ_CABMJZ010000079.1"/>
</dbReference>
<sequence>MGITTKDLALLCGVSRTTVHRALHNTGRINEETKDMILKIAKEHDYRPDMLARGLVKGKTFYIGVVIMDSDNRYFSQMLNAIVREARKIDYSVNITFHENKVEIEREQLCRLADYHMDGIILSSINKGEAYKEFLKGLEIPIVTIDNKVAKGIPFVGIDGKKAAAEAAEKIVNKKYERVIFVCPPLADAQRENVYVHEERAKGFKETMDRYPHVEQGLIQSWEYLEPAYQELKNTDKRTAFFCTSDMIALELMRYLQMKGKKVVEDYGIMGFDNIDILRYVSPRLSTIYNSVEEVAQTSVSLLLDLINEKKVKKERIVKYRPVDGDTLG</sequence>
<keyword evidence="6" id="KW-1185">Reference proteome</keyword>
<dbReference type="EMBL" id="QGQD01000062">
    <property type="protein sequence ID" value="TLC99891.1"/>
    <property type="molecule type" value="Genomic_DNA"/>
</dbReference>
<protein>
    <submittedName>
        <fullName evidence="5">Glucose-resistance amylase regulator</fullName>
    </submittedName>
</protein>
<dbReference type="CDD" id="cd06267">
    <property type="entry name" value="PBP1_LacI_sugar_binding-like"/>
    <property type="match status" value="1"/>
</dbReference>
<feature type="domain" description="HTH lacI-type" evidence="4">
    <location>
        <begin position="3"/>
        <end position="57"/>
    </location>
</feature>
<evidence type="ECO:0000256" key="2">
    <source>
        <dbReference type="ARBA" id="ARBA00023125"/>
    </source>
</evidence>
<evidence type="ECO:0000313" key="5">
    <source>
        <dbReference type="EMBL" id="TLC99891.1"/>
    </source>
</evidence>
<comment type="caution">
    <text evidence="5">The sequence shown here is derived from an EMBL/GenBank/DDBJ whole genome shotgun (WGS) entry which is preliminary data.</text>
</comment>
<evidence type="ECO:0000256" key="1">
    <source>
        <dbReference type="ARBA" id="ARBA00023015"/>
    </source>
</evidence>
<gene>
    <name evidence="5" type="primary">ccpA_7</name>
    <name evidence="5" type="ORF">DSM106044_03277</name>
</gene>
<organism evidence="5 6">
    <name type="scientific">Robinsoniella peoriensis</name>
    <dbReference type="NCBI Taxonomy" id="180332"/>
    <lineage>
        <taxon>Bacteria</taxon>
        <taxon>Bacillati</taxon>
        <taxon>Bacillota</taxon>
        <taxon>Clostridia</taxon>
        <taxon>Lachnospirales</taxon>
        <taxon>Lachnospiraceae</taxon>
        <taxon>Robinsoniella</taxon>
    </lineage>
</organism>
<evidence type="ECO:0000256" key="3">
    <source>
        <dbReference type="ARBA" id="ARBA00023163"/>
    </source>
</evidence>
<evidence type="ECO:0000259" key="4">
    <source>
        <dbReference type="PROSITE" id="PS50932"/>
    </source>
</evidence>
<evidence type="ECO:0000313" key="6">
    <source>
        <dbReference type="Proteomes" id="UP000306509"/>
    </source>
</evidence>
<proteinExistence type="predicted"/>
<dbReference type="InterPro" id="IPR010982">
    <property type="entry name" value="Lambda_DNA-bd_dom_sf"/>
</dbReference>
<keyword evidence="2" id="KW-0238">DNA-binding</keyword>
<dbReference type="PANTHER" id="PTHR30146:SF24">
    <property type="entry name" value="XYLOSE OPERON REGULATORY PROTEIN"/>
    <property type="match status" value="1"/>
</dbReference>
<dbReference type="PANTHER" id="PTHR30146">
    <property type="entry name" value="LACI-RELATED TRANSCRIPTIONAL REPRESSOR"/>
    <property type="match status" value="1"/>
</dbReference>
<dbReference type="AlphaFoldDB" id="A0A4U8Q4Y7"/>
<dbReference type="Pfam" id="PF00356">
    <property type="entry name" value="LacI"/>
    <property type="match status" value="1"/>
</dbReference>
<dbReference type="SUPFAM" id="SSF47413">
    <property type="entry name" value="lambda repressor-like DNA-binding domains"/>
    <property type="match status" value="1"/>
</dbReference>
<dbReference type="Proteomes" id="UP000306509">
    <property type="component" value="Unassembled WGS sequence"/>
</dbReference>
<dbReference type="GO" id="GO:0003700">
    <property type="term" value="F:DNA-binding transcription factor activity"/>
    <property type="evidence" value="ECO:0007669"/>
    <property type="project" value="TreeGrafter"/>
</dbReference>
<dbReference type="PROSITE" id="PS50932">
    <property type="entry name" value="HTH_LACI_2"/>
    <property type="match status" value="1"/>
</dbReference>
<dbReference type="InterPro" id="IPR046335">
    <property type="entry name" value="LacI/GalR-like_sensor"/>
</dbReference>
<dbReference type="Gene3D" id="1.10.260.40">
    <property type="entry name" value="lambda repressor-like DNA-binding domains"/>
    <property type="match status" value="1"/>
</dbReference>
<dbReference type="Gene3D" id="3.40.50.2300">
    <property type="match status" value="2"/>
</dbReference>
<dbReference type="SUPFAM" id="SSF53822">
    <property type="entry name" value="Periplasmic binding protein-like I"/>
    <property type="match status" value="1"/>
</dbReference>
<reference evidence="5 6" key="1">
    <citation type="journal article" date="2019" name="Anaerobe">
        <title>Detection of Robinsoniella peoriensis in multiple bone samples of a trauma patient.</title>
        <authorList>
            <person name="Schrottner P."/>
            <person name="Hartwich K."/>
            <person name="Bunk B."/>
            <person name="Schober I."/>
            <person name="Helbig S."/>
            <person name="Rudolph W.W."/>
            <person name="Gunzer F."/>
        </authorList>
    </citation>
    <scope>NUCLEOTIDE SEQUENCE [LARGE SCALE GENOMIC DNA]</scope>
    <source>
        <strain evidence="5 6">DSM 106044</strain>
    </source>
</reference>
<dbReference type="SMART" id="SM00354">
    <property type="entry name" value="HTH_LACI"/>
    <property type="match status" value="1"/>
</dbReference>
<dbReference type="Pfam" id="PF13377">
    <property type="entry name" value="Peripla_BP_3"/>
    <property type="match status" value="1"/>
</dbReference>
<dbReference type="InterPro" id="IPR028082">
    <property type="entry name" value="Peripla_BP_I"/>
</dbReference>
<name>A0A4U8Q4Y7_9FIRM</name>
<dbReference type="OrthoDB" id="569491at2"/>
<keyword evidence="3" id="KW-0804">Transcription</keyword>